<dbReference type="Pfam" id="PF00593">
    <property type="entry name" value="TonB_dep_Rec_b-barrel"/>
    <property type="match status" value="1"/>
</dbReference>
<dbReference type="InterPro" id="IPR039426">
    <property type="entry name" value="TonB-dep_rcpt-like"/>
</dbReference>
<evidence type="ECO:0000256" key="9">
    <source>
        <dbReference type="RuleBase" id="RU003357"/>
    </source>
</evidence>
<keyword evidence="12" id="KW-0675">Receptor</keyword>
<evidence type="ECO:0000256" key="1">
    <source>
        <dbReference type="ARBA" id="ARBA00004571"/>
    </source>
</evidence>
<dbReference type="InterPro" id="IPR037066">
    <property type="entry name" value="Plug_dom_sf"/>
</dbReference>
<keyword evidence="2 8" id="KW-0813">Transport</keyword>
<keyword evidence="6 8" id="KW-0472">Membrane</keyword>
<accession>A0ABV3ZBQ6</accession>
<evidence type="ECO:0000259" key="10">
    <source>
        <dbReference type="Pfam" id="PF00593"/>
    </source>
</evidence>
<evidence type="ECO:0000256" key="6">
    <source>
        <dbReference type="ARBA" id="ARBA00023136"/>
    </source>
</evidence>
<dbReference type="InterPro" id="IPR000531">
    <property type="entry name" value="Beta-barrel_TonB"/>
</dbReference>
<dbReference type="Proteomes" id="UP001560573">
    <property type="component" value="Unassembled WGS sequence"/>
</dbReference>
<protein>
    <submittedName>
        <fullName evidence="12">TonB-dependent receptor</fullName>
    </submittedName>
</protein>
<dbReference type="RefSeq" id="WP_369328321.1">
    <property type="nucleotide sequence ID" value="NZ_JAULBC010000001.1"/>
</dbReference>
<gene>
    <name evidence="12" type="ORF">QTN47_05440</name>
</gene>
<comment type="similarity">
    <text evidence="8 9">Belongs to the TonB-dependent receptor family.</text>
</comment>
<evidence type="ECO:0000256" key="4">
    <source>
        <dbReference type="ARBA" id="ARBA00022692"/>
    </source>
</evidence>
<dbReference type="Pfam" id="PF07715">
    <property type="entry name" value="Plug"/>
    <property type="match status" value="1"/>
</dbReference>
<keyword evidence="5 9" id="KW-0798">TonB box</keyword>
<proteinExistence type="inferred from homology"/>
<evidence type="ECO:0000256" key="5">
    <source>
        <dbReference type="ARBA" id="ARBA00023077"/>
    </source>
</evidence>
<dbReference type="PANTHER" id="PTHR30069:SF49">
    <property type="entry name" value="OUTER MEMBRANE PROTEIN C"/>
    <property type="match status" value="1"/>
</dbReference>
<dbReference type="InterPro" id="IPR012910">
    <property type="entry name" value="Plug_dom"/>
</dbReference>
<evidence type="ECO:0000313" key="13">
    <source>
        <dbReference type="Proteomes" id="UP001560573"/>
    </source>
</evidence>
<name>A0ABV3ZBQ6_9BACT</name>
<comment type="caution">
    <text evidence="12">The sequence shown here is derived from an EMBL/GenBank/DDBJ whole genome shotgun (WGS) entry which is preliminary data.</text>
</comment>
<keyword evidence="7 8" id="KW-0998">Cell outer membrane</keyword>
<evidence type="ECO:0000256" key="7">
    <source>
        <dbReference type="ARBA" id="ARBA00023237"/>
    </source>
</evidence>
<dbReference type="InterPro" id="IPR036942">
    <property type="entry name" value="Beta-barrel_TonB_sf"/>
</dbReference>
<dbReference type="Gene3D" id="2.170.130.10">
    <property type="entry name" value="TonB-dependent receptor, plug domain"/>
    <property type="match status" value="1"/>
</dbReference>
<evidence type="ECO:0000256" key="8">
    <source>
        <dbReference type="PROSITE-ProRule" id="PRU01360"/>
    </source>
</evidence>
<dbReference type="PROSITE" id="PS52016">
    <property type="entry name" value="TONB_DEPENDENT_REC_3"/>
    <property type="match status" value="1"/>
</dbReference>
<keyword evidence="13" id="KW-1185">Reference proteome</keyword>
<feature type="domain" description="TonB-dependent receptor-like beta-barrel" evidence="10">
    <location>
        <begin position="170"/>
        <end position="634"/>
    </location>
</feature>
<sequence>MKKIGLAILIFSTMRGSSQDTLTSIGLLHDVTVTAIKEHVSPSMRFLKKQFFSTTEDMLCRMQSVYLVRRGAYGQEPAIRGLNGGQINMTIDGMRVFGACTDKMDPATIYIEPINLKNIQVSTSADGGVSGSSLGGSMNMQLYDPIFATGKKLDGNLYVSGQSVANGINTGGDFSYATANEAMRISSVYRKQQDYKDGNGIVVAHSGYEKLNASLSYKRKLSDHSTLKLDALVDDGWNIGYPALPMDAGYAAARILSATYLRNMSKSWISNLQVKGYYNNVRHYMDDSHRTDIDMHMDMPGRSEVEGAIIQATTPKLANHLITAKAEWYRNAAVASMTMHEDHERSMYMLTLPNTERNVTSLTVKDQWSVDSLNKIFISSSVDAAWINMNADLGKAELGVFGQSDFNQSRSAWSVNATWQRKIAGNWQSRVGIGRGERLPVNNELFGYYLFNRQDGFDYVGNTSLKNEWSINSEASLKYTSTMVECDLSIFYNNIHNYIIGYIIEGAVPMTKGASGVKQYNNNGVANLYGVEATAIFSPGCHLRIVHTSKWMQGQYQNGGYMPMISPYRAVTSVGYYPGKFAFSVENEAAAAQYRYDKSYGEDLTNGYAVFNVKCDYSFPVKGSTIKLFGGVDNMFNKVYHDHLDWGNINRPGRNVVMGVQARF</sequence>
<dbReference type="PANTHER" id="PTHR30069">
    <property type="entry name" value="TONB-DEPENDENT OUTER MEMBRANE RECEPTOR"/>
    <property type="match status" value="1"/>
</dbReference>
<dbReference type="SUPFAM" id="SSF56935">
    <property type="entry name" value="Porins"/>
    <property type="match status" value="1"/>
</dbReference>
<evidence type="ECO:0000256" key="3">
    <source>
        <dbReference type="ARBA" id="ARBA00022452"/>
    </source>
</evidence>
<dbReference type="EMBL" id="JAULBC010000001">
    <property type="protein sequence ID" value="MEX6686925.1"/>
    <property type="molecule type" value="Genomic_DNA"/>
</dbReference>
<comment type="subcellular location">
    <subcellularLocation>
        <location evidence="1 8">Cell outer membrane</location>
        <topology evidence="1 8">Multi-pass membrane protein</topology>
    </subcellularLocation>
</comment>
<reference evidence="12 13" key="1">
    <citation type="submission" date="2023-07" db="EMBL/GenBank/DDBJ databases">
        <authorList>
            <person name="Lian W.-H."/>
        </authorList>
    </citation>
    <scope>NUCLEOTIDE SEQUENCE [LARGE SCALE GENOMIC DNA]</scope>
    <source>
        <strain evidence="12 13">SYSU DXS3180</strain>
    </source>
</reference>
<keyword evidence="3 8" id="KW-1134">Transmembrane beta strand</keyword>
<dbReference type="Gene3D" id="2.40.170.20">
    <property type="entry name" value="TonB-dependent receptor, beta-barrel domain"/>
    <property type="match status" value="1"/>
</dbReference>
<evidence type="ECO:0000313" key="12">
    <source>
        <dbReference type="EMBL" id="MEX6686925.1"/>
    </source>
</evidence>
<organism evidence="12 13">
    <name type="scientific">Danxiaibacter flavus</name>
    <dbReference type="NCBI Taxonomy" id="3049108"/>
    <lineage>
        <taxon>Bacteria</taxon>
        <taxon>Pseudomonadati</taxon>
        <taxon>Bacteroidota</taxon>
        <taxon>Chitinophagia</taxon>
        <taxon>Chitinophagales</taxon>
        <taxon>Chitinophagaceae</taxon>
        <taxon>Danxiaibacter</taxon>
    </lineage>
</organism>
<evidence type="ECO:0000256" key="2">
    <source>
        <dbReference type="ARBA" id="ARBA00022448"/>
    </source>
</evidence>
<keyword evidence="4 8" id="KW-0812">Transmembrane</keyword>
<feature type="domain" description="TonB-dependent receptor plug" evidence="11">
    <location>
        <begin position="47"/>
        <end position="134"/>
    </location>
</feature>
<evidence type="ECO:0000259" key="11">
    <source>
        <dbReference type="Pfam" id="PF07715"/>
    </source>
</evidence>